<dbReference type="EMBL" id="CP019471">
    <property type="protein sequence ID" value="UQC74558.1"/>
    <property type="molecule type" value="Genomic_DNA"/>
</dbReference>
<protein>
    <submittedName>
        <fullName evidence="1">Uncharacterized protein</fullName>
    </submittedName>
</protein>
<sequence length="433" mass="47695">MTEEATSIVTTELREAVIFHGLSVGKTARFTPMRTRTKAAYLFEASPKQPREAPSPRFPVAIAALLLSSPSQAGFGRCGERTLSDLRQQLQVDPWAMRKCPSESRGASPNHFTRSHQLHRVSPTTTNRSLDAISTRFMTSKPTLSFHCNFFWSPKCFCSLNNQSAVQMPNWTAISIDPSPRRLASPAADGWGTKSGQETQTLFAIIRRNPHHRSSIAASFANLKASCCVVTNVCRPPAAQSPQPPPFPKLPWTNVLESESHIHTAYLSHAIKIPVPFSSGPLGVPGSCIGVGWGPFDRKKSPPRKKKTQNCVSIDESILPASANMVDINYAQVSVSRAAVKTSKPLDPNHPIPSMDAMHLRLHLTTPHLPHHIISPHPPQTDYFDSLCLNQGVCHFYTSIKCRPKRRGVFPESIFVRLSFSSYCIDANANSSS</sequence>
<dbReference type="AlphaFoldDB" id="A0A9Q8W8G2"/>
<name>A0A9Q8W8G2_9PEZI</name>
<accession>A0A9Q8W8G2</accession>
<evidence type="ECO:0000313" key="1">
    <source>
        <dbReference type="EMBL" id="UQC74558.1"/>
    </source>
</evidence>
<dbReference type="Proteomes" id="UP000830671">
    <property type="component" value="Chromosome 1"/>
</dbReference>
<dbReference type="KEGG" id="clup:CLUP02_01209"/>
<reference evidence="1" key="1">
    <citation type="journal article" date="2021" name="Mol. Plant Microbe Interact.">
        <title>Complete Genome Sequence of the Plant-Pathogenic Fungus Colletotrichum lupini.</title>
        <authorList>
            <person name="Baroncelli R."/>
            <person name="Pensec F."/>
            <person name="Da Lio D."/>
            <person name="Boufleur T."/>
            <person name="Vicente I."/>
            <person name="Sarrocco S."/>
            <person name="Picot A."/>
            <person name="Baraldi E."/>
            <person name="Sukno S."/>
            <person name="Thon M."/>
            <person name="Le Floch G."/>
        </authorList>
    </citation>
    <scope>NUCLEOTIDE SEQUENCE</scope>
    <source>
        <strain evidence="1">IMI 504893</strain>
    </source>
</reference>
<dbReference type="RefSeq" id="XP_049136208.1">
    <property type="nucleotide sequence ID" value="XM_049280251.1"/>
</dbReference>
<proteinExistence type="predicted"/>
<dbReference type="GeneID" id="73335261"/>
<keyword evidence="2" id="KW-1185">Reference proteome</keyword>
<gene>
    <name evidence="1" type="ORF">CLUP02_01209</name>
</gene>
<organism evidence="1 2">
    <name type="scientific">Colletotrichum lupini</name>
    <dbReference type="NCBI Taxonomy" id="145971"/>
    <lineage>
        <taxon>Eukaryota</taxon>
        <taxon>Fungi</taxon>
        <taxon>Dikarya</taxon>
        <taxon>Ascomycota</taxon>
        <taxon>Pezizomycotina</taxon>
        <taxon>Sordariomycetes</taxon>
        <taxon>Hypocreomycetidae</taxon>
        <taxon>Glomerellales</taxon>
        <taxon>Glomerellaceae</taxon>
        <taxon>Colletotrichum</taxon>
        <taxon>Colletotrichum acutatum species complex</taxon>
    </lineage>
</organism>
<evidence type="ECO:0000313" key="2">
    <source>
        <dbReference type="Proteomes" id="UP000830671"/>
    </source>
</evidence>